<protein>
    <submittedName>
        <fullName evidence="1">Uncharacterized protein</fullName>
    </submittedName>
</protein>
<dbReference type="AlphaFoldDB" id="A0AAW2MRB9"/>
<gene>
    <name evidence="1" type="ORF">Scaly_2208100</name>
</gene>
<sequence length="431" mass="49628">MEEAVTQLGKALVVTEEEDKGVTITPGTWLGKTGIDGFYLLGRILSMKTYKFEYVRTTLMAAMNSVKAQGRSGGLMLLWSKEVTVQLRSFSKGHIDVEIREDLVMDMWRITGFYDDPEQVVHSAWNTPVGTDPDMVVWEKVKGCREALKQWDRNVFENVKRRIKEVEKEVIRIQHSRGPSDDTLEAALNIVHPQGSDVTRSVLSILNDGRLLHKMNFTHIVLIPKRNNPKTDYHFRQVSTERRELEGIAISRGAPRISHLLFTDNIIIFRRATDEAMQTLTRVLDTYAAASAQEINLEKSSIVINCNINAEQQRRLATIIRLQVVMKHDKYLGLPAVAGKSWRELFQSVKDCLWARIDGWNSKLLSQEGRAVLIKSVFQSIPTYLMSCFRMSDYVLEEVERMSAKFLWHNRGEKRTHWLRWHKLCQVKQDG</sequence>
<reference evidence="1" key="2">
    <citation type="journal article" date="2024" name="Plant">
        <title>Genomic evolution and insights into agronomic trait innovations of Sesamum species.</title>
        <authorList>
            <person name="Miao H."/>
            <person name="Wang L."/>
            <person name="Qu L."/>
            <person name="Liu H."/>
            <person name="Sun Y."/>
            <person name="Le M."/>
            <person name="Wang Q."/>
            <person name="Wei S."/>
            <person name="Zheng Y."/>
            <person name="Lin W."/>
            <person name="Duan Y."/>
            <person name="Cao H."/>
            <person name="Xiong S."/>
            <person name="Wang X."/>
            <person name="Wei L."/>
            <person name="Li C."/>
            <person name="Ma Q."/>
            <person name="Ju M."/>
            <person name="Zhao R."/>
            <person name="Li G."/>
            <person name="Mu C."/>
            <person name="Tian Q."/>
            <person name="Mei H."/>
            <person name="Zhang T."/>
            <person name="Gao T."/>
            <person name="Zhang H."/>
        </authorList>
    </citation>
    <scope>NUCLEOTIDE SEQUENCE</scope>
    <source>
        <strain evidence="1">KEN8</strain>
    </source>
</reference>
<dbReference type="PANTHER" id="PTHR33116:SF86">
    <property type="entry name" value="REVERSE TRANSCRIPTASE DOMAIN-CONTAINING PROTEIN"/>
    <property type="match status" value="1"/>
</dbReference>
<comment type="caution">
    <text evidence="1">The sequence shown here is derived from an EMBL/GenBank/DDBJ whole genome shotgun (WGS) entry which is preliminary data.</text>
</comment>
<reference evidence="1" key="1">
    <citation type="submission" date="2020-06" db="EMBL/GenBank/DDBJ databases">
        <authorList>
            <person name="Li T."/>
            <person name="Hu X."/>
            <person name="Zhang T."/>
            <person name="Song X."/>
            <person name="Zhang H."/>
            <person name="Dai N."/>
            <person name="Sheng W."/>
            <person name="Hou X."/>
            <person name="Wei L."/>
        </authorList>
    </citation>
    <scope>NUCLEOTIDE SEQUENCE</scope>
    <source>
        <strain evidence="1">KEN8</strain>
        <tissue evidence="1">Leaf</tissue>
    </source>
</reference>
<organism evidence="1">
    <name type="scientific">Sesamum calycinum</name>
    <dbReference type="NCBI Taxonomy" id="2727403"/>
    <lineage>
        <taxon>Eukaryota</taxon>
        <taxon>Viridiplantae</taxon>
        <taxon>Streptophyta</taxon>
        <taxon>Embryophyta</taxon>
        <taxon>Tracheophyta</taxon>
        <taxon>Spermatophyta</taxon>
        <taxon>Magnoliopsida</taxon>
        <taxon>eudicotyledons</taxon>
        <taxon>Gunneridae</taxon>
        <taxon>Pentapetalae</taxon>
        <taxon>asterids</taxon>
        <taxon>lamiids</taxon>
        <taxon>Lamiales</taxon>
        <taxon>Pedaliaceae</taxon>
        <taxon>Sesamum</taxon>
    </lineage>
</organism>
<dbReference type="EMBL" id="JACGWM010000013">
    <property type="protein sequence ID" value="KAL0333066.1"/>
    <property type="molecule type" value="Genomic_DNA"/>
</dbReference>
<accession>A0AAW2MRB9</accession>
<evidence type="ECO:0000313" key="1">
    <source>
        <dbReference type="EMBL" id="KAL0333066.1"/>
    </source>
</evidence>
<name>A0AAW2MRB9_9LAMI</name>
<proteinExistence type="predicted"/>
<dbReference type="PANTHER" id="PTHR33116">
    <property type="entry name" value="REVERSE TRANSCRIPTASE ZINC-BINDING DOMAIN-CONTAINING PROTEIN-RELATED-RELATED"/>
    <property type="match status" value="1"/>
</dbReference>